<dbReference type="GeneID" id="75916650"/>
<organism evidence="2 3">
    <name type="scientific">Umbelopsis ramanniana AG</name>
    <dbReference type="NCBI Taxonomy" id="1314678"/>
    <lineage>
        <taxon>Eukaryota</taxon>
        <taxon>Fungi</taxon>
        <taxon>Fungi incertae sedis</taxon>
        <taxon>Mucoromycota</taxon>
        <taxon>Mucoromycotina</taxon>
        <taxon>Umbelopsidomycetes</taxon>
        <taxon>Umbelopsidales</taxon>
        <taxon>Umbelopsidaceae</taxon>
        <taxon>Umbelopsis</taxon>
    </lineage>
</organism>
<comment type="caution">
    <text evidence="2">The sequence shown here is derived from an EMBL/GenBank/DDBJ whole genome shotgun (WGS) entry which is preliminary data.</text>
</comment>
<keyword evidence="3" id="KW-1185">Reference proteome</keyword>
<name>A0AAD5HA83_UMBRA</name>
<dbReference type="Proteomes" id="UP001206595">
    <property type="component" value="Unassembled WGS sequence"/>
</dbReference>
<feature type="transmembrane region" description="Helical" evidence="1">
    <location>
        <begin position="12"/>
        <end position="33"/>
    </location>
</feature>
<dbReference type="AlphaFoldDB" id="A0AAD5HA83"/>
<reference evidence="2" key="1">
    <citation type="submission" date="2021-06" db="EMBL/GenBank/DDBJ databases">
        <authorList>
            <consortium name="DOE Joint Genome Institute"/>
            <person name="Mondo S.J."/>
            <person name="Amses K.R."/>
            <person name="Simmons D.R."/>
            <person name="Longcore J.E."/>
            <person name="Seto K."/>
            <person name="Alves G.H."/>
            <person name="Bonds A.E."/>
            <person name="Quandt C.A."/>
            <person name="Davis W.J."/>
            <person name="Chang Y."/>
            <person name="Letcher P.M."/>
            <person name="Powell M.J."/>
            <person name="Kuo A."/>
            <person name="Labutti K."/>
            <person name="Pangilinan J."/>
            <person name="Andreopoulos W."/>
            <person name="Tritt A."/>
            <person name="Riley R."/>
            <person name="Hundley H."/>
            <person name="Johnson J."/>
            <person name="Lipzen A."/>
            <person name="Barry K."/>
            <person name="Berbee M.L."/>
            <person name="Buchler N.E."/>
            <person name="Grigoriev I.V."/>
            <person name="Spatafora J.W."/>
            <person name="Stajich J.E."/>
            <person name="James T.Y."/>
        </authorList>
    </citation>
    <scope>NUCLEOTIDE SEQUENCE</scope>
    <source>
        <strain evidence="2">AG</strain>
    </source>
</reference>
<protein>
    <submittedName>
        <fullName evidence="2">Uncharacterized protein</fullName>
    </submittedName>
</protein>
<dbReference type="EMBL" id="MU620949">
    <property type="protein sequence ID" value="KAI8576825.1"/>
    <property type="molecule type" value="Genomic_DNA"/>
</dbReference>
<reference evidence="2" key="2">
    <citation type="journal article" date="2022" name="Proc. Natl. Acad. Sci. U.S.A.">
        <title>Diploid-dominant life cycles characterize the early evolution of Fungi.</title>
        <authorList>
            <person name="Amses K.R."/>
            <person name="Simmons D.R."/>
            <person name="Longcore J.E."/>
            <person name="Mondo S.J."/>
            <person name="Seto K."/>
            <person name="Jeronimo G.H."/>
            <person name="Bonds A.E."/>
            <person name="Quandt C.A."/>
            <person name="Davis W.J."/>
            <person name="Chang Y."/>
            <person name="Federici B.A."/>
            <person name="Kuo A."/>
            <person name="LaButti K."/>
            <person name="Pangilinan J."/>
            <person name="Andreopoulos W."/>
            <person name="Tritt A."/>
            <person name="Riley R."/>
            <person name="Hundley H."/>
            <person name="Johnson J."/>
            <person name="Lipzen A."/>
            <person name="Barry K."/>
            <person name="Lang B.F."/>
            <person name="Cuomo C.A."/>
            <person name="Buchler N.E."/>
            <person name="Grigoriev I.V."/>
            <person name="Spatafora J.W."/>
            <person name="Stajich J.E."/>
            <person name="James T.Y."/>
        </authorList>
    </citation>
    <scope>NUCLEOTIDE SEQUENCE</scope>
    <source>
        <strain evidence="2">AG</strain>
    </source>
</reference>
<keyword evidence="1" id="KW-0472">Membrane</keyword>
<accession>A0AAD5HA83</accession>
<dbReference type="RefSeq" id="XP_051441829.1">
    <property type="nucleotide sequence ID" value="XM_051591307.1"/>
</dbReference>
<evidence type="ECO:0000313" key="2">
    <source>
        <dbReference type="EMBL" id="KAI8576825.1"/>
    </source>
</evidence>
<evidence type="ECO:0000313" key="3">
    <source>
        <dbReference type="Proteomes" id="UP001206595"/>
    </source>
</evidence>
<gene>
    <name evidence="2" type="ORF">K450DRAFT_255179</name>
</gene>
<keyword evidence="1" id="KW-0812">Transmembrane</keyword>
<evidence type="ECO:0000256" key="1">
    <source>
        <dbReference type="SAM" id="Phobius"/>
    </source>
</evidence>
<proteinExistence type="predicted"/>
<keyword evidence="1" id="KW-1133">Transmembrane helix</keyword>
<sequence>MYISSSVNVWLARSIDNVVFPLALHFLVLLRYFPPPTQFTHLTMTLSPLTMLSFLLLLDLSHLICIKHLKKIGM</sequence>
<feature type="transmembrane region" description="Helical" evidence="1">
    <location>
        <begin position="45"/>
        <end position="66"/>
    </location>
</feature>